<sequence length="121" mass="13639">MVIDCPCITPRSWIGLRYSFQLIASTIEQTKDIPEALSEAGKIGVRSMVSLRMPHGEIMRQIGQLFLLRMNINLVGNVLDSPVRPGPNYMPLMNQLMGLPFCRHDLDSIMLHTSSFRLVTP</sequence>
<keyword evidence="3" id="KW-1185">Reference proteome</keyword>
<protein>
    <submittedName>
        <fullName evidence="2">DUF155 domain-containing protein</fullName>
    </submittedName>
</protein>
<dbReference type="EMBL" id="AFRT01000334">
    <property type="protein sequence ID" value="ELU44392.1"/>
    <property type="molecule type" value="Genomic_DNA"/>
</dbReference>
<dbReference type="OrthoDB" id="18302at2759"/>
<dbReference type="Proteomes" id="UP000011668">
    <property type="component" value="Unassembled WGS sequence"/>
</dbReference>
<name>L8X5M1_THACA</name>
<dbReference type="HOGENOM" id="CLU_2039653_0_0_1"/>
<gene>
    <name evidence="2" type="ORF">AG1IA_01580</name>
</gene>
<evidence type="ECO:0000313" key="2">
    <source>
        <dbReference type="EMBL" id="ELU44392.1"/>
    </source>
</evidence>
<dbReference type="AlphaFoldDB" id="L8X5M1"/>
<dbReference type="Pfam" id="PF02582">
    <property type="entry name" value="DUF155"/>
    <property type="match status" value="1"/>
</dbReference>
<comment type="caution">
    <text evidence="2">The sequence shown here is derived from an EMBL/GenBank/DDBJ whole genome shotgun (WGS) entry which is preliminary data.</text>
</comment>
<evidence type="ECO:0000313" key="3">
    <source>
        <dbReference type="Proteomes" id="UP000011668"/>
    </source>
</evidence>
<accession>L8X5M1</accession>
<proteinExistence type="predicted"/>
<feature type="domain" description="DUF155" evidence="1">
    <location>
        <begin position="17"/>
        <end position="82"/>
    </location>
</feature>
<evidence type="ECO:0000259" key="1">
    <source>
        <dbReference type="Pfam" id="PF02582"/>
    </source>
</evidence>
<organism evidence="2 3">
    <name type="scientific">Thanatephorus cucumeris (strain AG1-IA)</name>
    <name type="common">Rice sheath blight fungus</name>
    <name type="synonym">Rhizoctonia solani</name>
    <dbReference type="NCBI Taxonomy" id="983506"/>
    <lineage>
        <taxon>Eukaryota</taxon>
        <taxon>Fungi</taxon>
        <taxon>Dikarya</taxon>
        <taxon>Basidiomycota</taxon>
        <taxon>Agaricomycotina</taxon>
        <taxon>Agaricomycetes</taxon>
        <taxon>Cantharellales</taxon>
        <taxon>Ceratobasidiaceae</taxon>
        <taxon>Rhizoctonia</taxon>
        <taxon>Rhizoctonia solani AG-1</taxon>
    </lineage>
</organism>
<reference evidence="2 3" key="1">
    <citation type="journal article" date="2013" name="Nat. Commun.">
        <title>The evolution and pathogenic mechanisms of the rice sheath blight pathogen.</title>
        <authorList>
            <person name="Zheng A."/>
            <person name="Lin R."/>
            <person name="Xu L."/>
            <person name="Qin P."/>
            <person name="Tang C."/>
            <person name="Ai P."/>
            <person name="Zhang D."/>
            <person name="Liu Y."/>
            <person name="Sun Z."/>
            <person name="Feng H."/>
            <person name="Wang Y."/>
            <person name="Chen Y."/>
            <person name="Liang X."/>
            <person name="Fu R."/>
            <person name="Li Q."/>
            <person name="Zhang J."/>
            <person name="Yu X."/>
            <person name="Xie Z."/>
            <person name="Ding L."/>
            <person name="Guan P."/>
            <person name="Tang J."/>
            <person name="Liang Y."/>
            <person name="Wang S."/>
            <person name="Deng Q."/>
            <person name="Li S."/>
            <person name="Zhu J."/>
            <person name="Wang L."/>
            <person name="Liu H."/>
            <person name="Li P."/>
        </authorList>
    </citation>
    <scope>NUCLEOTIDE SEQUENCE [LARGE SCALE GENOMIC DNA]</scope>
    <source>
        <strain evidence="3">AG-1 IA</strain>
    </source>
</reference>
<dbReference type="InterPro" id="IPR003734">
    <property type="entry name" value="DUF155"/>
</dbReference>